<dbReference type="AlphaFoldDB" id="A0A7K6AXG7"/>
<keyword evidence="7" id="KW-0811">Translocation</keyword>
<feature type="compositionally biased region" description="Basic and acidic residues" evidence="17">
    <location>
        <begin position="215"/>
        <end position="226"/>
    </location>
</feature>
<protein>
    <recommendedName>
        <fullName evidence="15">Actin-binding Rho-activating protein</fullName>
    </recommendedName>
    <alternativeName>
        <fullName evidence="16">Striated muscle activator of Rho-dependent signaling</fullName>
    </alternativeName>
</protein>
<dbReference type="SMART" id="SM01283">
    <property type="entry name" value="Costars"/>
    <property type="match status" value="1"/>
</dbReference>
<feature type="region of interest" description="Disordered" evidence="17">
    <location>
        <begin position="208"/>
        <end position="227"/>
    </location>
</feature>
<sequence>EEKPSATPARRAVHKIRIVNLDVAPCAQHWAPEHQVKQIQEPSGWAPAADNSAAQSVQERSFEKRSAPPVKRDQGKDDTEASATESATVRDAEKTARESDEALKKFSIKSKAVPRTVVSKVYERGGDVSLLSERYESNSSSLAMAKHKEETSAVDRILSSKLSPSIRRRCSNVVSELTKGWKQVEQEDKEGSKAGLLLKFHDDSLDAADSGYGEAEDKPEQDDSGREVTAVKIKRPVPTLASRFGNDARAKAQRKCSHVNSLKDRWQEWADQHIITQKLNPFSEDFDHELSMSLRLHKGDEGYGRPKEGTKTAERAKRAEAHIHREIRDLCFIIESMAKPRRDGKIQVTFGELFERYVRISDKVVGILMRARKHGLVDFEGEMLWQGRDDNVIITLVK</sequence>
<evidence type="ECO:0000256" key="11">
    <source>
        <dbReference type="ARBA" id="ARBA00023203"/>
    </source>
</evidence>
<keyword evidence="9" id="KW-0010">Activator</keyword>
<keyword evidence="6" id="KW-0653">Protein transport</keyword>
<dbReference type="Pfam" id="PF14705">
    <property type="entry name" value="Costars"/>
    <property type="match status" value="1"/>
</dbReference>
<dbReference type="Proteomes" id="UP000544127">
    <property type="component" value="Unassembled WGS sequence"/>
</dbReference>
<dbReference type="GO" id="GO:0003779">
    <property type="term" value="F:actin binding"/>
    <property type="evidence" value="ECO:0007669"/>
    <property type="project" value="UniProtKB-KW"/>
</dbReference>
<feature type="compositionally biased region" description="Basic and acidic residues" evidence="17">
    <location>
        <begin position="60"/>
        <end position="79"/>
    </location>
</feature>
<keyword evidence="8" id="KW-0805">Transcription regulation</keyword>
<keyword evidence="5" id="KW-0597">Phosphoprotein</keyword>
<dbReference type="Gene3D" id="1.10.10.1540">
    <property type="entry name" value="Costar domain"/>
    <property type="match status" value="1"/>
</dbReference>
<keyword evidence="4" id="KW-0963">Cytoplasm</keyword>
<feature type="non-terminal residue" evidence="19">
    <location>
        <position position="398"/>
    </location>
</feature>
<feature type="region of interest" description="Disordered" evidence="17">
    <location>
        <begin position="34"/>
        <end position="101"/>
    </location>
</feature>
<evidence type="ECO:0000256" key="8">
    <source>
        <dbReference type="ARBA" id="ARBA00023015"/>
    </source>
</evidence>
<comment type="caution">
    <text evidence="19">The sequence shown here is derived from an EMBL/GenBank/DDBJ whole genome shotgun (WGS) entry which is preliminary data.</text>
</comment>
<dbReference type="PANTHER" id="PTHR22739">
    <property type="entry name" value="STRIATED MUSCLE ACTIVATOR OF RHO-DEPENDENT SIGNALING-RELATED"/>
    <property type="match status" value="1"/>
</dbReference>
<dbReference type="FunFam" id="1.10.10.1540:FF:000001">
    <property type="entry name" value="Actin-binding Rho-activating protein a"/>
    <property type="match status" value="1"/>
</dbReference>
<evidence type="ECO:0000256" key="5">
    <source>
        <dbReference type="ARBA" id="ARBA00022553"/>
    </source>
</evidence>
<evidence type="ECO:0000256" key="1">
    <source>
        <dbReference type="ARBA" id="ARBA00004204"/>
    </source>
</evidence>
<evidence type="ECO:0000259" key="18">
    <source>
        <dbReference type="SMART" id="SM01283"/>
    </source>
</evidence>
<evidence type="ECO:0000256" key="10">
    <source>
        <dbReference type="ARBA" id="ARBA00023163"/>
    </source>
</evidence>
<name>A0A7K6AXG7_UPUEP</name>
<dbReference type="GO" id="GO:0030017">
    <property type="term" value="C:sarcomere"/>
    <property type="evidence" value="ECO:0007669"/>
    <property type="project" value="UniProtKB-SubCell"/>
</dbReference>
<dbReference type="EMBL" id="VZRI01006298">
    <property type="protein sequence ID" value="NWU94267.1"/>
    <property type="molecule type" value="Genomic_DNA"/>
</dbReference>
<evidence type="ECO:0000256" key="13">
    <source>
        <dbReference type="ARBA" id="ARBA00059783"/>
    </source>
</evidence>
<evidence type="ECO:0000313" key="20">
    <source>
        <dbReference type="Proteomes" id="UP000544127"/>
    </source>
</evidence>
<evidence type="ECO:0000256" key="12">
    <source>
        <dbReference type="ARBA" id="ARBA00023212"/>
    </source>
</evidence>
<dbReference type="InterPro" id="IPR038095">
    <property type="entry name" value="Costars_sf"/>
</dbReference>
<evidence type="ECO:0000256" key="16">
    <source>
        <dbReference type="ARBA" id="ARBA00076363"/>
    </source>
</evidence>
<dbReference type="GO" id="GO:0005856">
    <property type="term" value="C:cytoskeleton"/>
    <property type="evidence" value="ECO:0007669"/>
    <property type="project" value="UniProtKB-SubCell"/>
</dbReference>
<keyword evidence="20" id="KW-1185">Reference proteome</keyword>
<feature type="compositionally biased region" description="Basic and acidic residues" evidence="17">
    <location>
        <begin position="88"/>
        <end position="101"/>
    </location>
</feature>
<evidence type="ECO:0000256" key="2">
    <source>
        <dbReference type="ARBA" id="ARBA00004245"/>
    </source>
</evidence>
<evidence type="ECO:0000256" key="17">
    <source>
        <dbReference type="SAM" id="MobiDB-lite"/>
    </source>
</evidence>
<evidence type="ECO:0000256" key="4">
    <source>
        <dbReference type="ARBA" id="ARBA00022490"/>
    </source>
</evidence>
<evidence type="ECO:0000256" key="6">
    <source>
        <dbReference type="ARBA" id="ARBA00022927"/>
    </source>
</evidence>
<organism evidence="19 20">
    <name type="scientific">Upupa epops</name>
    <name type="common">Eurasian hoopoe</name>
    <dbReference type="NCBI Taxonomy" id="57439"/>
    <lineage>
        <taxon>Eukaryota</taxon>
        <taxon>Metazoa</taxon>
        <taxon>Chordata</taxon>
        <taxon>Craniata</taxon>
        <taxon>Vertebrata</taxon>
        <taxon>Euteleostomi</taxon>
        <taxon>Archelosauria</taxon>
        <taxon>Archosauria</taxon>
        <taxon>Dinosauria</taxon>
        <taxon>Saurischia</taxon>
        <taxon>Theropoda</taxon>
        <taxon>Coelurosauria</taxon>
        <taxon>Aves</taxon>
        <taxon>Neognathae</taxon>
        <taxon>Neoaves</taxon>
        <taxon>Telluraves</taxon>
        <taxon>Coraciimorphae</taxon>
        <taxon>Bucerotiformes</taxon>
        <taxon>Upupidae</taxon>
        <taxon>Upupa</taxon>
    </lineage>
</organism>
<dbReference type="GO" id="GO:0045944">
    <property type="term" value="P:positive regulation of transcription by RNA polymerase II"/>
    <property type="evidence" value="ECO:0007669"/>
    <property type="project" value="TreeGrafter"/>
</dbReference>
<keyword evidence="3" id="KW-0813">Transport</keyword>
<keyword evidence="10" id="KW-0804">Transcription</keyword>
<dbReference type="InterPro" id="IPR027817">
    <property type="entry name" value="Costars_dom"/>
</dbReference>
<keyword evidence="12" id="KW-0206">Cytoskeleton</keyword>
<comment type="function">
    <text evidence="13">Acts as an activator of serum response factor (SRF)-dependent transcription possibly by inducing nuclear translocation of MKL1 or MKL2 and through a mechanism requiring Rho-actin signaling.</text>
</comment>
<accession>A0A7K6AXG7</accession>
<feature type="non-terminal residue" evidence="19">
    <location>
        <position position="1"/>
    </location>
</feature>
<evidence type="ECO:0000256" key="15">
    <source>
        <dbReference type="ARBA" id="ARBA00073502"/>
    </source>
</evidence>
<proteinExistence type="predicted"/>
<feature type="domain" description="Costars" evidence="18">
    <location>
        <begin position="321"/>
        <end position="397"/>
    </location>
</feature>
<keyword evidence="11" id="KW-0009">Actin-binding</keyword>
<dbReference type="InterPro" id="IPR026111">
    <property type="entry name" value="Abra"/>
</dbReference>
<evidence type="ECO:0000313" key="19">
    <source>
        <dbReference type="EMBL" id="NWU94267.1"/>
    </source>
</evidence>
<dbReference type="GO" id="GO:0035025">
    <property type="term" value="P:positive regulation of Rho protein signal transduction"/>
    <property type="evidence" value="ECO:0007669"/>
    <property type="project" value="InterPro"/>
</dbReference>
<gene>
    <name evidence="19" type="primary">Abra_0</name>
    <name evidence="19" type="ORF">UPUEPO_R02259</name>
</gene>
<evidence type="ECO:0000256" key="9">
    <source>
        <dbReference type="ARBA" id="ARBA00023159"/>
    </source>
</evidence>
<dbReference type="GO" id="GO:0015031">
    <property type="term" value="P:protein transport"/>
    <property type="evidence" value="ECO:0007669"/>
    <property type="project" value="UniProtKB-KW"/>
</dbReference>
<comment type="subunit">
    <text evidence="14">Binds F-actin and ABLIM1, ABLIM2 and ABLIM3. Interaction with ABLIM2 and ABLIM3 enhances activity.</text>
</comment>
<dbReference type="OrthoDB" id="9871914at2759"/>
<evidence type="ECO:0000256" key="14">
    <source>
        <dbReference type="ARBA" id="ARBA00063019"/>
    </source>
</evidence>
<reference evidence="19 20" key="1">
    <citation type="submission" date="2019-09" db="EMBL/GenBank/DDBJ databases">
        <title>Bird 10,000 Genomes (B10K) Project - Family phase.</title>
        <authorList>
            <person name="Zhang G."/>
        </authorList>
    </citation>
    <scope>NUCLEOTIDE SEQUENCE [LARGE SCALE GENOMIC DNA]</scope>
    <source>
        <strain evidence="19">B10K-DU-012-37</strain>
    </source>
</reference>
<evidence type="ECO:0000256" key="3">
    <source>
        <dbReference type="ARBA" id="ARBA00022448"/>
    </source>
</evidence>
<comment type="subcellular location">
    <subcellularLocation>
        <location evidence="2">Cytoplasm</location>
        <location evidence="2">Cytoskeleton</location>
    </subcellularLocation>
    <subcellularLocation>
        <location evidence="1">Cytoplasm</location>
        <location evidence="1">Myofibril</location>
        <location evidence="1">Sarcomere</location>
    </subcellularLocation>
</comment>
<evidence type="ECO:0000256" key="7">
    <source>
        <dbReference type="ARBA" id="ARBA00023010"/>
    </source>
</evidence>
<dbReference type="PANTHER" id="PTHR22739:SF20">
    <property type="entry name" value="ACTIN-BINDING RHO-ACTIVATING PROTEIN"/>
    <property type="match status" value="1"/>
</dbReference>